<dbReference type="GO" id="GO:0004540">
    <property type="term" value="F:RNA nuclease activity"/>
    <property type="evidence" value="ECO:0007669"/>
    <property type="project" value="InterPro"/>
</dbReference>
<evidence type="ECO:0000256" key="2">
    <source>
        <dbReference type="ARBA" id="ARBA00022722"/>
    </source>
</evidence>
<evidence type="ECO:0000313" key="9">
    <source>
        <dbReference type="EMBL" id="SIN78085.1"/>
    </source>
</evidence>
<sequence length="342" mass="36630">MKGTQIILDHVAGREAAALMVDGRLDDLLIDAPGTVRPGAIWRAQAERQAKGQGGIFLAAEGQRFWFRQAKGIAPGQPLVVQVTGYAEVEKAPPVTRSLTFKSRYVIVTPDAPGVNLARSIRDEEERDRLKLAALEALDGRDWGLILRSSCLGADEADIAEDIAAMIAGAEAALSATEPGEVHPGDGPHLTAWREWTGPAEVITEAGSFESHGVLDALAALQGPRERAGEATLYVEPTRALVAVDVNTGGDMSPAAALKANIAAAKALPRALRLRGLGGRIVVDFAPMPKGQRKQLEQSLKAAFRADPIETVLAGWTPLGQYEMQRKRERLPLALTLPEEIR</sequence>
<evidence type="ECO:0000259" key="8">
    <source>
        <dbReference type="Pfam" id="PF10150"/>
    </source>
</evidence>
<keyword evidence="10" id="KW-1185">Reference proteome</keyword>
<dbReference type="PANTHER" id="PTHR30001">
    <property type="entry name" value="RIBONUCLEASE"/>
    <property type="match status" value="1"/>
</dbReference>
<reference evidence="10" key="1">
    <citation type="submission" date="2016-11" db="EMBL/GenBank/DDBJ databases">
        <authorList>
            <person name="Varghese N."/>
            <person name="Submissions S."/>
        </authorList>
    </citation>
    <scope>NUCLEOTIDE SEQUENCE [LARGE SCALE GENOMIC DNA]</scope>
    <source>
        <strain evidence="10">DSM 29440</strain>
    </source>
</reference>
<evidence type="ECO:0000256" key="1">
    <source>
        <dbReference type="ARBA" id="ARBA00001946"/>
    </source>
</evidence>
<dbReference type="PANTHER" id="PTHR30001:SF1">
    <property type="entry name" value="RIBONUCLEASE E_G-LIKE PROTEIN, CHLOROPLASTIC"/>
    <property type="match status" value="1"/>
</dbReference>
<dbReference type="OrthoDB" id="9804278at2"/>
<evidence type="ECO:0000256" key="4">
    <source>
        <dbReference type="ARBA" id="ARBA00022759"/>
    </source>
</evidence>
<keyword evidence="4" id="KW-0255">Endonuclease</keyword>
<comment type="cofactor">
    <cofactor evidence="1">
        <name>Mg(2+)</name>
        <dbReference type="ChEBI" id="CHEBI:18420"/>
    </cofactor>
</comment>
<keyword evidence="5" id="KW-0378">Hydrolase</keyword>
<dbReference type="Proteomes" id="UP000184932">
    <property type="component" value="Unassembled WGS sequence"/>
</dbReference>
<dbReference type="InterPro" id="IPR019307">
    <property type="entry name" value="RNA-bd_AU-1/RNase_E/G"/>
</dbReference>
<protein>
    <submittedName>
        <fullName evidence="9">Ribonuclease, Rne/Rng family</fullName>
    </submittedName>
</protein>
<keyword evidence="7" id="KW-0694">RNA-binding</keyword>
<evidence type="ECO:0000256" key="5">
    <source>
        <dbReference type="ARBA" id="ARBA00022801"/>
    </source>
</evidence>
<dbReference type="GO" id="GO:0016787">
    <property type="term" value="F:hydrolase activity"/>
    <property type="evidence" value="ECO:0007669"/>
    <property type="project" value="UniProtKB-KW"/>
</dbReference>
<evidence type="ECO:0000256" key="6">
    <source>
        <dbReference type="ARBA" id="ARBA00022842"/>
    </source>
</evidence>
<dbReference type="AlphaFoldDB" id="A0A1N6E4V5"/>
<evidence type="ECO:0000256" key="7">
    <source>
        <dbReference type="ARBA" id="ARBA00022884"/>
    </source>
</evidence>
<dbReference type="EMBL" id="FSRL01000001">
    <property type="protein sequence ID" value="SIN78085.1"/>
    <property type="molecule type" value="Genomic_DNA"/>
</dbReference>
<accession>A0A1N6E4V5</accession>
<evidence type="ECO:0000256" key="3">
    <source>
        <dbReference type="ARBA" id="ARBA00022723"/>
    </source>
</evidence>
<dbReference type="STRING" id="1217970.SAMN05444002_0339"/>
<dbReference type="GO" id="GO:0004519">
    <property type="term" value="F:endonuclease activity"/>
    <property type="evidence" value="ECO:0007669"/>
    <property type="project" value="UniProtKB-KW"/>
</dbReference>
<keyword evidence="2" id="KW-0540">Nuclease</keyword>
<dbReference type="GO" id="GO:0006364">
    <property type="term" value="P:rRNA processing"/>
    <property type="evidence" value="ECO:0007669"/>
    <property type="project" value="TreeGrafter"/>
</dbReference>
<dbReference type="GO" id="GO:0005737">
    <property type="term" value="C:cytoplasm"/>
    <property type="evidence" value="ECO:0007669"/>
    <property type="project" value="TreeGrafter"/>
</dbReference>
<name>A0A1N6E4V5_9RHOB</name>
<gene>
    <name evidence="9" type="ORF">SAMN05444002_0339</name>
</gene>
<keyword evidence="3" id="KW-0479">Metal-binding</keyword>
<evidence type="ECO:0000313" key="10">
    <source>
        <dbReference type="Proteomes" id="UP000184932"/>
    </source>
</evidence>
<feature type="domain" description="RNA-binding protein AU-1/Ribonuclease E/G" evidence="8">
    <location>
        <begin position="231"/>
        <end position="328"/>
    </location>
</feature>
<organism evidence="9 10">
    <name type="scientific">Vannielia litorea</name>
    <dbReference type="NCBI Taxonomy" id="1217970"/>
    <lineage>
        <taxon>Bacteria</taxon>
        <taxon>Pseudomonadati</taxon>
        <taxon>Pseudomonadota</taxon>
        <taxon>Alphaproteobacteria</taxon>
        <taxon>Rhodobacterales</taxon>
        <taxon>Paracoccaceae</taxon>
        <taxon>Vannielia</taxon>
    </lineage>
</organism>
<proteinExistence type="predicted"/>
<dbReference type="InterPro" id="IPR004659">
    <property type="entry name" value="RNase_E/G"/>
</dbReference>
<dbReference type="Pfam" id="PF10150">
    <property type="entry name" value="RNase_E_G"/>
    <property type="match status" value="2"/>
</dbReference>
<dbReference type="RefSeq" id="WP_074254532.1">
    <property type="nucleotide sequence ID" value="NZ_FSRL01000001.1"/>
</dbReference>
<dbReference type="GO" id="GO:0046872">
    <property type="term" value="F:metal ion binding"/>
    <property type="evidence" value="ECO:0007669"/>
    <property type="project" value="UniProtKB-KW"/>
</dbReference>
<keyword evidence="6" id="KW-0460">Magnesium</keyword>
<dbReference type="GO" id="GO:0003723">
    <property type="term" value="F:RNA binding"/>
    <property type="evidence" value="ECO:0007669"/>
    <property type="project" value="UniProtKB-KW"/>
</dbReference>
<feature type="domain" description="RNA-binding protein AU-1/Ribonuclease E/G" evidence="8">
    <location>
        <begin position="101"/>
        <end position="170"/>
    </location>
</feature>